<dbReference type="InterPro" id="IPR029077">
    <property type="entry name" value="Imm45"/>
</dbReference>
<evidence type="ECO:0000313" key="3">
    <source>
        <dbReference type="Proteomes" id="UP000746535"/>
    </source>
</evidence>
<sequence length="38" mass="4128">MQLSGVGGVYLPAESNGGMSGLSREWRIANWAKWTYPG</sequence>
<feature type="domain" description="Immunity protein 45" evidence="1">
    <location>
        <begin position="4"/>
        <end position="37"/>
    </location>
</feature>
<evidence type="ECO:0000313" key="2">
    <source>
        <dbReference type="EMBL" id="NJO99512.1"/>
    </source>
</evidence>
<organism evidence="2 3">
    <name type="scientific">Pseudomonas quercus</name>
    <dbReference type="NCBI Taxonomy" id="2722792"/>
    <lineage>
        <taxon>Bacteria</taxon>
        <taxon>Pseudomonadati</taxon>
        <taxon>Pseudomonadota</taxon>
        <taxon>Gammaproteobacteria</taxon>
        <taxon>Pseudomonadales</taxon>
        <taxon>Pseudomonadaceae</taxon>
        <taxon>Pseudomonas</taxon>
    </lineage>
</organism>
<accession>A0ABX0YBN1</accession>
<evidence type="ECO:0000259" key="1">
    <source>
        <dbReference type="Pfam" id="PF15572"/>
    </source>
</evidence>
<dbReference type="EMBL" id="JAAVJI010000001">
    <property type="protein sequence ID" value="NJO99512.1"/>
    <property type="molecule type" value="Genomic_DNA"/>
</dbReference>
<proteinExistence type="predicted"/>
<dbReference type="RefSeq" id="WP_168080731.1">
    <property type="nucleotide sequence ID" value="NZ_JAAVJI010000001.1"/>
</dbReference>
<dbReference type="Proteomes" id="UP000746535">
    <property type="component" value="Unassembled WGS sequence"/>
</dbReference>
<comment type="caution">
    <text evidence="2">The sequence shown here is derived from an EMBL/GenBank/DDBJ whole genome shotgun (WGS) entry which is preliminary data.</text>
</comment>
<protein>
    <recommendedName>
        <fullName evidence="1">Immunity protein 45 domain-containing protein</fullName>
    </recommendedName>
</protein>
<gene>
    <name evidence="2" type="ORF">HBH25_01345</name>
</gene>
<dbReference type="Pfam" id="PF15572">
    <property type="entry name" value="Imm45"/>
    <property type="match status" value="1"/>
</dbReference>
<keyword evidence="3" id="KW-1185">Reference proteome</keyword>
<name>A0ABX0YBN1_9PSED</name>
<reference evidence="2 3" key="1">
    <citation type="submission" date="2020-03" db="EMBL/GenBank/DDBJ databases">
        <authorList>
            <person name="Wang L."/>
            <person name="He N."/>
            <person name="Li Y."/>
            <person name="Fang Y."/>
            <person name="Zhang F."/>
        </authorList>
    </citation>
    <scope>NUCLEOTIDE SEQUENCE [LARGE SCALE GENOMIC DNA]</scope>
    <source>
        <strain evidence="3">hsmgli-8</strain>
    </source>
</reference>